<feature type="transmembrane region" description="Helical" evidence="3">
    <location>
        <begin position="67"/>
        <end position="89"/>
    </location>
</feature>
<keyword evidence="3" id="KW-0472">Membrane</keyword>
<evidence type="ECO:0000313" key="5">
    <source>
        <dbReference type="Proteomes" id="UP000824219"/>
    </source>
</evidence>
<feature type="coiled-coil region" evidence="2">
    <location>
        <begin position="508"/>
        <end position="542"/>
    </location>
</feature>
<keyword evidence="2" id="KW-0175">Coiled coil</keyword>
<dbReference type="Proteomes" id="UP000824219">
    <property type="component" value="Linkage Group LG09"/>
</dbReference>
<comment type="caution">
    <text evidence="4">The sequence shown here is derived from an EMBL/GenBank/DDBJ whole genome shotgun (WGS) entry which is preliminary data.</text>
</comment>
<feature type="transmembrane region" description="Helical" evidence="3">
    <location>
        <begin position="479"/>
        <end position="503"/>
    </location>
</feature>
<dbReference type="GO" id="GO:0005576">
    <property type="term" value="C:extracellular region"/>
    <property type="evidence" value="ECO:0007669"/>
    <property type="project" value="InterPro"/>
</dbReference>
<comment type="similarity">
    <text evidence="1">Belongs to the apolipoprotein L family.</text>
</comment>
<gene>
    <name evidence="4" type="ORF">KOW79_008117</name>
</gene>
<evidence type="ECO:0000256" key="2">
    <source>
        <dbReference type="SAM" id="Coils"/>
    </source>
</evidence>
<keyword evidence="3" id="KW-0812">Transmembrane</keyword>
<dbReference type="GO" id="GO:0006869">
    <property type="term" value="P:lipid transport"/>
    <property type="evidence" value="ECO:0007669"/>
    <property type="project" value="InterPro"/>
</dbReference>
<feature type="coiled-coil region" evidence="2">
    <location>
        <begin position="598"/>
        <end position="628"/>
    </location>
</feature>
<dbReference type="EMBL" id="JAHKSW010000009">
    <property type="protein sequence ID" value="KAG7328173.1"/>
    <property type="molecule type" value="Genomic_DNA"/>
</dbReference>
<reference evidence="4 5" key="1">
    <citation type="submission" date="2021-06" db="EMBL/GenBank/DDBJ databases">
        <title>Chromosome-level genome assembly of the red-tail catfish (Hemibagrus wyckioides).</title>
        <authorList>
            <person name="Shao F."/>
        </authorList>
    </citation>
    <scope>NUCLEOTIDE SEQUENCE [LARGE SCALE GENOMIC DNA]</scope>
    <source>
        <strain evidence="4">EC202008001</strain>
        <tissue evidence="4">Blood</tissue>
    </source>
</reference>
<accession>A0A9D3SQU9</accession>
<dbReference type="GO" id="GO:0042157">
    <property type="term" value="P:lipoprotein metabolic process"/>
    <property type="evidence" value="ECO:0007669"/>
    <property type="project" value="InterPro"/>
</dbReference>
<feature type="transmembrane region" description="Helical" evidence="3">
    <location>
        <begin position="451"/>
        <end position="473"/>
    </location>
</feature>
<name>A0A9D3SQU9_9TELE</name>
<keyword evidence="5" id="KW-1185">Reference proteome</keyword>
<dbReference type="Gene3D" id="1.20.1170.10">
    <property type="match status" value="1"/>
</dbReference>
<dbReference type="GO" id="GO:0008289">
    <property type="term" value="F:lipid binding"/>
    <property type="evidence" value="ECO:0007669"/>
    <property type="project" value="InterPro"/>
</dbReference>
<evidence type="ECO:0000313" key="4">
    <source>
        <dbReference type="EMBL" id="KAG7328173.1"/>
    </source>
</evidence>
<keyword evidence="3" id="KW-1133">Transmembrane helix</keyword>
<protein>
    <submittedName>
        <fullName evidence="4">Uncharacterized protein</fullName>
    </submittedName>
</protein>
<proteinExistence type="inferred from homology"/>
<dbReference type="OrthoDB" id="10037236at2759"/>
<feature type="coiled-coil region" evidence="2">
    <location>
        <begin position="307"/>
        <end position="334"/>
    </location>
</feature>
<sequence length="647" mass="70908">MFIVKVTSSESLCSIISSIFSSTMDLADRLCNELFRWIEKQEECAEHLMDLAKELEEMTTAMTAGQLVGNTATVLGSAALIGSGIATFLTGGLAAPLLVISAGITAGVGTVASVTFKLLDSWKSSKSMKDAEKTSGEIEKIWRNIESLQKKLSEEYKSQDLAKDFSFDEVQCEITARMLRAMGKRSGRYLPLSYLTRILRNDGMYRDRYQGFVVGKEFITCVSTLLVFTGFYLIFVNTATKKGAKHVLTTVIKTGMATMKTLLKGTSQAAGGAIGLVFALPDLIDNCEKLFKGENQTDASSYLRKKATEIRVAVKKIKKQLNELQEMLNEIPETECHVDLATEMCGNQTYIRGTVCMEYKQTKKQDRKVQEFIFLSTKDMGETKITSTNHGVTARGSEDKFSIFSSTMDLADKLCTELFRWIAKQEECAEHLMDLAEELEEMTKAMNKGQLVGNTTTVVGSAALIGTGIATFLTGGLAAPLLVMAAGVAAGVGTVTSVTCKLLESWKCSKTMKNAQKTAEELEEIQKNIEMLQKKLSEDSATKGAEYITKGVATISLKTALKGTGQVTGGVFGLVLTLPDLIDNCEQLVKNKHETEASKNLRTKAAELRDAVTNIKKQMNELQEMLSEIPETKCHVDLATEMCGLRY</sequence>
<dbReference type="PANTHER" id="PTHR14096">
    <property type="entry name" value="APOLIPOPROTEIN L"/>
    <property type="match status" value="1"/>
</dbReference>
<dbReference type="PANTHER" id="PTHR14096:SF28">
    <property type="entry name" value="APOLIPOPROTEIN L, 1-RELATED"/>
    <property type="match status" value="1"/>
</dbReference>
<dbReference type="AlphaFoldDB" id="A0A9D3SQU9"/>
<feature type="transmembrane region" description="Helical" evidence="3">
    <location>
        <begin position="95"/>
        <end position="119"/>
    </location>
</feature>
<organism evidence="4 5">
    <name type="scientific">Hemibagrus wyckioides</name>
    <dbReference type="NCBI Taxonomy" id="337641"/>
    <lineage>
        <taxon>Eukaryota</taxon>
        <taxon>Metazoa</taxon>
        <taxon>Chordata</taxon>
        <taxon>Craniata</taxon>
        <taxon>Vertebrata</taxon>
        <taxon>Euteleostomi</taxon>
        <taxon>Actinopterygii</taxon>
        <taxon>Neopterygii</taxon>
        <taxon>Teleostei</taxon>
        <taxon>Ostariophysi</taxon>
        <taxon>Siluriformes</taxon>
        <taxon>Bagridae</taxon>
        <taxon>Hemibagrus</taxon>
    </lineage>
</organism>
<dbReference type="GO" id="GO:0016020">
    <property type="term" value="C:membrane"/>
    <property type="evidence" value="ECO:0007669"/>
    <property type="project" value="TreeGrafter"/>
</dbReference>
<evidence type="ECO:0000256" key="3">
    <source>
        <dbReference type="SAM" id="Phobius"/>
    </source>
</evidence>
<dbReference type="InterPro" id="IPR008405">
    <property type="entry name" value="ApoL"/>
</dbReference>
<evidence type="ECO:0000256" key="1">
    <source>
        <dbReference type="ARBA" id="ARBA00010090"/>
    </source>
</evidence>